<dbReference type="RefSeq" id="XP_041288476.1">
    <property type="nucleotide sequence ID" value="XM_041440637.1"/>
</dbReference>
<dbReference type="AlphaFoldDB" id="A0A9P7JQ06"/>
<reference evidence="1" key="1">
    <citation type="journal article" date="2020" name="New Phytol.">
        <title>Comparative genomics reveals dynamic genome evolution in host specialist ectomycorrhizal fungi.</title>
        <authorList>
            <person name="Lofgren L.A."/>
            <person name="Nguyen N.H."/>
            <person name="Vilgalys R."/>
            <person name="Ruytinx J."/>
            <person name="Liao H.L."/>
            <person name="Branco S."/>
            <person name="Kuo A."/>
            <person name="LaButti K."/>
            <person name="Lipzen A."/>
            <person name="Andreopoulos W."/>
            <person name="Pangilinan J."/>
            <person name="Riley R."/>
            <person name="Hundley H."/>
            <person name="Na H."/>
            <person name="Barry K."/>
            <person name="Grigoriev I.V."/>
            <person name="Stajich J.E."/>
            <person name="Kennedy P.G."/>
        </authorList>
    </citation>
    <scope>NUCLEOTIDE SEQUENCE</scope>
    <source>
        <strain evidence="1">FC423</strain>
    </source>
</reference>
<dbReference type="GeneID" id="64702896"/>
<protein>
    <recommendedName>
        <fullName evidence="3">G domain-containing protein</fullName>
    </recommendedName>
</protein>
<name>A0A9P7JQ06_9AGAM</name>
<comment type="caution">
    <text evidence="1">The sequence shown here is derived from an EMBL/GenBank/DDBJ whole genome shotgun (WGS) entry which is preliminary data.</text>
</comment>
<gene>
    <name evidence="1" type="ORF">F5147DRAFT_763408</name>
</gene>
<evidence type="ECO:0000313" key="1">
    <source>
        <dbReference type="EMBL" id="KAG2097246.1"/>
    </source>
</evidence>
<proteinExistence type="predicted"/>
<accession>A0A9P7JQ06</accession>
<organism evidence="1 2">
    <name type="scientific">Suillus discolor</name>
    <dbReference type="NCBI Taxonomy" id="1912936"/>
    <lineage>
        <taxon>Eukaryota</taxon>
        <taxon>Fungi</taxon>
        <taxon>Dikarya</taxon>
        <taxon>Basidiomycota</taxon>
        <taxon>Agaricomycotina</taxon>
        <taxon>Agaricomycetes</taxon>
        <taxon>Agaricomycetidae</taxon>
        <taxon>Boletales</taxon>
        <taxon>Suillineae</taxon>
        <taxon>Suillaceae</taxon>
        <taxon>Suillus</taxon>
    </lineage>
</organism>
<evidence type="ECO:0000313" key="2">
    <source>
        <dbReference type="Proteomes" id="UP000823399"/>
    </source>
</evidence>
<evidence type="ECO:0008006" key="3">
    <source>
        <dbReference type="Google" id="ProtNLM"/>
    </source>
</evidence>
<keyword evidence="2" id="KW-1185">Reference proteome</keyword>
<dbReference type="EMBL" id="JABBWM010000066">
    <property type="protein sequence ID" value="KAG2097246.1"/>
    <property type="molecule type" value="Genomic_DNA"/>
</dbReference>
<sequence length="243" mass="27401">MAQLQSDTLIANTVRFLVFRILVIGKTGVDQSSLINHVFGADETAENTIIARDKPGEASIDHEFISPQNDRFIDHRRDMSPQHQLHAVWLCFQIPRASAHLLETGAEEFLTLKRDGTLGNTTNSYKNSQRTKQKPRYSSVYQYPDGFMRASEMETLAHLIQITENCVGQHSTPEAVMMTSIARRVHPILKIKALIKAGKKRYRQALVSCPTFKNRKIQVFSAMMMNMVDKIDVGPTADPTKTA</sequence>
<dbReference type="OrthoDB" id="391988at2759"/>
<dbReference type="Proteomes" id="UP000823399">
    <property type="component" value="Unassembled WGS sequence"/>
</dbReference>